<dbReference type="PROSITE" id="PS50217">
    <property type="entry name" value="BZIP"/>
    <property type="match status" value="1"/>
</dbReference>
<dbReference type="Proteomes" id="UP000245119">
    <property type="component" value="Linkage Group LG8"/>
</dbReference>
<dbReference type="Gene3D" id="1.10.510.10">
    <property type="entry name" value="Transferase(Phosphotransferase) domain 1"/>
    <property type="match status" value="1"/>
</dbReference>
<feature type="compositionally biased region" description="Polar residues" evidence="3">
    <location>
        <begin position="458"/>
        <end position="467"/>
    </location>
</feature>
<dbReference type="CDD" id="cd14695">
    <property type="entry name" value="bZIP_HLF"/>
    <property type="match status" value="1"/>
</dbReference>
<dbReference type="PROSITE" id="PS00108">
    <property type="entry name" value="PROTEIN_KINASE_ST"/>
    <property type="match status" value="1"/>
</dbReference>
<feature type="domain" description="Protein kinase" evidence="4">
    <location>
        <begin position="622"/>
        <end position="903"/>
    </location>
</feature>
<feature type="compositionally biased region" description="Low complexity" evidence="3">
    <location>
        <begin position="71"/>
        <end position="85"/>
    </location>
</feature>
<reference evidence="6 7" key="1">
    <citation type="submission" date="2018-04" db="EMBL/GenBank/DDBJ databases">
        <title>The genome of golden apple snail Pomacea canaliculata provides insight into stress tolerance and invasive adaptation.</title>
        <authorList>
            <person name="Liu C."/>
            <person name="Liu B."/>
            <person name="Ren Y."/>
            <person name="Zhang Y."/>
            <person name="Wang H."/>
            <person name="Li S."/>
            <person name="Jiang F."/>
            <person name="Yin L."/>
            <person name="Zhang G."/>
            <person name="Qian W."/>
            <person name="Fan W."/>
        </authorList>
    </citation>
    <scope>NUCLEOTIDE SEQUENCE [LARGE SCALE GENOMIC DNA]</scope>
    <source>
        <strain evidence="6">SZHN2017</strain>
        <tissue evidence="6">Muscle</tissue>
    </source>
</reference>
<comment type="caution">
    <text evidence="6">The sequence shown here is derived from an EMBL/GenBank/DDBJ whole genome shotgun (WGS) entry which is preliminary data.</text>
</comment>
<dbReference type="SUPFAM" id="SSF57959">
    <property type="entry name" value="Leucine zipper domain"/>
    <property type="match status" value="1"/>
</dbReference>
<evidence type="ECO:0000313" key="6">
    <source>
        <dbReference type="EMBL" id="PVD25892.1"/>
    </source>
</evidence>
<feature type="region of interest" description="Disordered" evidence="3">
    <location>
        <begin position="71"/>
        <end position="92"/>
    </location>
</feature>
<gene>
    <name evidence="6" type="ORF">C0Q70_13556</name>
</gene>
<dbReference type="FunFam" id="3.30.200.20:FF:000271">
    <property type="entry name" value="MAPK/MAK/MRK overlapping kinase"/>
    <property type="match status" value="1"/>
</dbReference>
<dbReference type="PANTHER" id="PTHR24055">
    <property type="entry name" value="MITOGEN-ACTIVATED PROTEIN KINASE"/>
    <property type="match status" value="1"/>
</dbReference>
<proteinExistence type="predicted"/>
<dbReference type="GO" id="GO:0005524">
    <property type="term" value="F:ATP binding"/>
    <property type="evidence" value="ECO:0007669"/>
    <property type="project" value="UniProtKB-KW"/>
</dbReference>
<dbReference type="InterPro" id="IPR008271">
    <property type="entry name" value="Ser/Thr_kinase_AS"/>
</dbReference>
<evidence type="ECO:0008006" key="8">
    <source>
        <dbReference type="Google" id="ProtNLM"/>
    </source>
</evidence>
<organism evidence="6 7">
    <name type="scientific">Pomacea canaliculata</name>
    <name type="common">Golden apple snail</name>
    <dbReference type="NCBI Taxonomy" id="400727"/>
    <lineage>
        <taxon>Eukaryota</taxon>
        <taxon>Metazoa</taxon>
        <taxon>Spiralia</taxon>
        <taxon>Lophotrochozoa</taxon>
        <taxon>Mollusca</taxon>
        <taxon>Gastropoda</taxon>
        <taxon>Caenogastropoda</taxon>
        <taxon>Architaenioglossa</taxon>
        <taxon>Ampullarioidea</taxon>
        <taxon>Ampullariidae</taxon>
        <taxon>Pomacea</taxon>
    </lineage>
</organism>
<dbReference type="InterPro" id="IPR046347">
    <property type="entry name" value="bZIP_sf"/>
</dbReference>
<evidence type="ECO:0000256" key="1">
    <source>
        <dbReference type="ARBA" id="ARBA00022741"/>
    </source>
</evidence>
<dbReference type="PROSITE" id="PS50011">
    <property type="entry name" value="PROTEIN_KINASE_DOM"/>
    <property type="match status" value="1"/>
</dbReference>
<dbReference type="SMART" id="SM00338">
    <property type="entry name" value="BRLZ"/>
    <property type="match status" value="1"/>
</dbReference>
<evidence type="ECO:0000259" key="5">
    <source>
        <dbReference type="PROSITE" id="PS50217"/>
    </source>
</evidence>
<feature type="region of interest" description="Disordered" evidence="3">
    <location>
        <begin position="982"/>
        <end position="1008"/>
    </location>
</feature>
<dbReference type="EMBL" id="PZQS01000008">
    <property type="protein sequence ID" value="PVD25892.1"/>
    <property type="molecule type" value="Genomic_DNA"/>
</dbReference>
<evidence type="ECO:0000313" key="7">
    <source>
        <dbReference type="Proteomes" id="UP000245119"/>
    </source>
</evidence>
<name>A0A2T7NXJ7_POMCA</name>
<dbReference type="GO" id="GO:0003700">
    <property type="term" value="F:DNA-binding transcription factor activity"/>
    <property type="evidence" value="ECO:0007669"/>
    <property type="project" value="InterPro"/>
</dbReference>
<dbReference type="InterPro" id="IPR000719">
    <property type="entry name" value="Prot_kinase_dom"/>
</dbReference>
<dbReference type="Pfam" id="PF00069">
    <property type="entry name" value="Pkinase"/>
    <property type="match status" value="1"/>
</dbReference>
<feature type="region of interest" description="Disordered" evidence="3">
    <location>
        <begin position="550"/>
        <end position="570"/>
    </location>
</feature>
<dbReference type="FunFam" id="1.10.510.10:FF:000773">
    <property type="entry name" value="MOK protein kinase"/>
    <property type="match status" value="1"/>
</dbReference>
<dbReference type="AlphaFoldDB" id="A0A2T7NXJ7"/>
<keyword evidence="2" id="KW-0067">ATP-binding</keyword>
<evidence type="ECO:0000256" key="2">
    <source>
        <dbReference type="ARBA" id="ARBA00022840"/>
    </source>
</evidence>
<dbReference type="PROSITE" id="PS51257">
    <property type="entry name" value="PROKAR_LIPOPROTEIN"/>
    <property type="match status" value="1"/>
</dbReference>
<feature type="region of interest" description="Disordered" evidence="3">
    <location>
        <begin position="458"/>
        <end position="506"/>
    </location>
</feature>
<dbReference type="InterPro" id="IPR011009">
    <property type="entry name" value="Kinase-like_dom_sf"/>
</dbReference>
<dbReference type="SMART" id="SM00220">
    <property type="entry name" value="S_TKc"/>
    <property type="match status" value="1"/>
</dbReference>
<dbReference type="InterPro" id="IPR004827">
    <property type="entry name" value="bZIP"/>
</dbReference>
<dbReference type="SUPFAM" id="SSF56112">
    <property type="entry name" value="Protein kinase-like (PK-like)"/>
    <property type="match status" value="1"/>
</dbReference>
<feature type="compositionally biased region" description="Low complexity" evidence="3">
    <location>
        <begin position="468"/>
        <end position="506"/>
    </location>
</feature>
<dbReference type="Gene3D" id="1.20.5.170">
    <property type="match status" value="1"/>
</dbReference>
<evidence type="ECO:0000259" key="4">
    <source>
        <dbReference type="PROSITE" id="PS50011"/>
    </source>
</evidence>
<dbReference type="InterPro" id="IPR050117">
    <property type="entry name" value="MAPK"/>
</dbReference>
<dbReference type="GO" id="GO:0004672">
    <property type="term" value="F:protein kinase activity"/>
    <property type="evidence" value="ECO:0007669"/>
    <property type="project" value="InterPro"/>
</dbReference>
<dbReference type="OrthoDB" id="2158884at2759"/>
<feature type="domain" description="BZIP" evidence="5">
    <location>
        <begin position="547"/>
        <end position="600"/>
    </location>
</feature>
<keyword evidence="7" id="KW-1185">Reference proteome</keyword>
<accession>A0A2T7NXJ7</accession>
<protein>
    <recommendedName>
        <fullName evidence="8">Protein kinase domain-containing protein</fullName>
    </recommendedName>
</protein>
<dbReference type="Pfam" id="PF07716">
    <property type="entry name" value="bZIP_2"/>
    <property type="match status" value="1"/>
</dbReference>
<dbReference type="STRING" id="400727.A0A2T7NXJ7"/>
<dbReference type="Gene3D" id="3.30.200.20">
    <property type="entry name" value="Phosphorylase Kinase, domain 1"/>
    <property type="match status" value="1"/>
</dbReference>
<keyword evidence="1" id="KW-0547">Nucleotide-binding</keyword>
<dbReference type="CDD" id="cd07831">
    <property type="entry name" value="STKc_MOK"/>
    <property type="match status" value="1"/>
</dbReference>
<evidence type="ECO:0000256" key="3">
    <source>
        <dbReference type="SAM" id="MobiDB-lite"/>
    </source>
</evidence>
<sequence length="1085" mass="121905">MSRLHKTPGFSPTVLSTSCVVIQDNHFQVDDPQEQYPESLQQQVYHHRCTATATATATATTFACLTSESVPPLPSVSSQLSTSTPFLDSTRNSSSMSAQSLFSQSADDNSALHTVDSQNFDFCELSDGSRFRDHPSTDYNYFPPGLFMGAVSSLDCEQDTNYTLKIRGLPNNPVREDAGYRSSFNSLTCGSENFVPDKFSSFADYPPTQIQEGCDPFDASSNGEACLDSCGLFLDSGVESQFTISGCSGVEVINQERNMEHNVPLKSRHNSFTMLSPCKATEYRNQGDFQQDMSHIYQSFGSSSPSNASGTQVPTFGAAQFEQAGHEVPSGNILCQPKPGGCTSDYSAVKEHILLGVEKEQQGAFHFFDEDQADPERSKPYREFFHIDSKLSSSGTEEIRRNVSFDETVASQLKKSEKTHQMGSQLWAKDLRFSRKTPKDVRHRTVFMLIPFQFTQSRPSTHLDSSYSYPPLHSASAHSSATSPNTPSCDDSNGSSQSEVQSPSSGSAVTLVDVDHLLASGVTVAGFKPRPIIRKRRKIIVPYDQKDDGYWQKRKKNNDSAKRSREAKKEKEKNFYRRALELECENYFLKERLGEVEAQLLQFTGAPAAQYSLFPSNSSSKYRILGKKGEGTFSEVLKVQNIKDGTYRACKKMKQSYDSIEQVNNLREIQAMRRLSPHANVLELFEIIFDKKSGTLVLICELMDMNIYELIRGKKQLIPERTCQNYLYQLVKSVYHMHRNGIFHRDVKPENILIRDDLLKLADFGSCRSVYSKQPYTEYISTRWYRAPECLLTDGYYTYKMDLWSVGCVFFEILSLHPLFPGANEVDQIAKIHDIMGTPEPAVLSKLKRSRGMSFNFPPKKGSGIERLLPHVSQEAIELIYQLCTYDPDDRITARQALKHHYFKEFRDMEKKATSIAKQRHLQESVNAVQENASVDNTDGSGEKLSSGITTHDVTIATDQQHSPTKAELTEITMYPTIPKAQSLPLHSQTLKERKRRRNKRQTESHGYMHHTGLLPRVPMHQATFNPTFHSTSFSAAFNKLADGAGSTALLPTISNAYKPHKATAAKTSKSFLSSYTLPSLDRHY</sequence>